<organism evidence="2 3">
    <name type="scientific">Eumeta variegata</name>
    <name type="common">Bagworm moth</name>
    <name type="synonym">Eumeta japonica</name>
    <dbReference type="NCBI Taxonomy" id="151549"/>
    <lineage>
        <taxon>Eukaryota</taxon>
        <taxon>Metazoa</taxon>
        <taxon>Ecdysozoa</taxon>
        <taxon>Arthropoda</taxon>
        <taxon>Hexapoda</taxon>
        <taxon>Insecta</taxon>
        <taxon>Pterygota</taxon>
        <taxon>Neoptera</taxon>
        <taxon>Endopterygota</taxon>
        <taxon>Lepidoptera</taxon>
        <taxon>Glossata</taxon>
        <taxon>Ditrysia</taxon>
        <taxon>Tineoidea</taxon>
        <taxon>Psychidae</taxon>
        <taxon>Oiketicinae</taxon>
        <taxon>Eumeta</taxon>
    </lineage>
</organism>
<evidence type="ECO:0000313" key="3">
    <source>
        <dbReference type="Proteomes" id="UP000299102"/>
    </source>
</evidence>
<evidence type="ECO:0000313" key="2">
    <source>
        <dbReference type="EMBL" id="GBP49475.1"/>
    </source>
</evidence>
<gene>
    <name evidence="2" type="ORF">EVAR_25689_1</name>
</gene>
<sequence length="96" mass="10475">MTKLGFRGLCGGGAQGPTRSPTAPHAAFLENYRTRRLFSIRSHAPAYSSALAIPSLWDRVCGSNNSRCIWLRVGRLRCSSALDIAVARIAFHDLTT</sequence>
<name>A0A4C1WH70_EUMVA</name>
<comment type="caution">
    <text evidence="2">The sequence shown here is derived from an EMBL/GenBank/DDBJ whole genome shotgun (WGS) entry which is preliminary data.</text>
</comment>
<accession>A0A4C1WH70</accession>
<feature type="region of interest" description="Disordered" evidence="1">
    <location>
        <begin position="1"/>
        <end position="23"/>
    </location>
</feature>
<dbReference type="EMBL" id="BGZK01000545">
    <property type="protein sequence ID" value="GBP49475.1"/>
    <property type="molecule type" value="Genomic_DNA"/>
</dbReference>
<dbReference type="AlphaFoldDB" id="A0A4C1WH70"/>
<dbReference type="Proteomes" id="UP000299102">
    <property type="component" value="Unassembled WGS sequence"/>
</dbReference>
<reference evidence="2 3" key="1">
    <citation type="journal article" date="2019" name="Commun. Biol.">
        <title>The bagworm genome reveals a unique fibroin gene that provides high tensile strength.</title>
        <authorList>
            <person name="Kono N."/>
            <person name="Nakamura H."/>
            <person name="Ohtoshi R."/>
            <person name="Tomita M."/>
            <person name="Numata K."/>
            <person name="Arakawa K."/>
        </authorList>
    </citation>
    <scope>NUCLEOTIDE SEQUENCE [LARGE SCALE GENOMIC DNA]</scope>
</reference>
<proteinExistence type="predicted"/>
<protein>
    <submittedName>
        <fullName evidence="2">Uncharacterized protein</fullName>
    </submittedName>
</protein>
<evidence type="ECO:0000256" key="1">
    <source>
        <dbReference type="SAM" id="MobiDB-lite"/>
    </source>
</evidence>
<keyword evidence="3" id="KW-1185">Reference proteome</keyword>